<protein>
    <submittedName>
        <fullName evidence="2">Uncharacterized protein</fullName>
    </submittedName>
</protein>
<accession>A0A640KGQ5</accession>
<sequence>MPRSRDMRPHARQVMDDVDAAASQVPLELNKKTQDVKNTVLDAAETLHSTPDASQDDMQNTVNTVQSYVHEGQRIAAEHKAQLQEVVKKAVNTAHEYVEDAWKKADPYVESAKAKVDSAKASVENARHSAQNAVDNAKEQVTVVRTRVTAKTQPYVSNYQEFDVTKTASFHVLTHIISSVLYVVWRLTQLCPSAQHMINLIQQKEADAAVAQSCAMMVQKVPVVGQRAVEVVTLAVKNVCTDLNERISQYTAAAQRPKTE</sequence>
<feature type="coiled-coil region" evidence="1">
    <location>
        <begin position="109"/>
        <end position="140"/>
    </location>
</feature>
<dbReference type="Gene3D" id="1.20.5.1230">
    <property type="entry name" value="Apolipoprotein A-I"/>
    <property type="match status" value="1"/>
</dbReference>
<reference evidence="2" key="1">
    <citation type="submission" date="2019-11" db="EMBL/GenBank/DDBJ databases">
        <title>Leishmania tarentolae CDS.</title>
        <authorList>
            <person name="Goto Y."/>
            <person name="Yamagishi J."/>
        </authorList>
    </citation>
    <scope>NUCLEOTIDE SEQUENCE [LARGE SCALE GENOMIC DNA]</scope>
    <source>
        <strain evidence="2">Parrot Tar II</strain>
    </source>
</reference>
<gene>
    <name evidence="2" type="ORF">LtaPh_2201900</name>
</gene>
<dbReference type="Proteomes" id="UP000419144">
    <property type="component" value="Unassembled WGS sequence"/>
</dbReference>
<proteinExistence type="predicted"/>
<name>A0A640KGQ5_LEITA</name>
<keyword evidence="1" id="KW-0175">Coiled coil</keyword>
<dbReference type="EMBL" id="BLBS01000029">
    <property type="protein sequence ID" value="GET88488.1"/>
    <property type="molecule type" value="Genomic_DNA"/>
</dbReference>
<dbReference type="AlphaFoldDB" id="A0A640KGQ5"/>
<dbReference type="OrthoDB" id="273246at2759"/>
<keyword evidence="3" id="KW-1185">Reference proteome</keyword>
<evidence type="ECO:0000256" key="1">
    <source>
        <dbReference type="SAM" id="Coils"/>
    </source>
</evidence>
<dbReference type="VEuPathDB" id="TriTrypDB:LtaPh_2201900"/>
<organism evidence="2 3">
    <name type="scientific">Leishmania tarentolae</name>
    <name type="common">Sauroleishmania tarentolae</name>
    <dbReference type="NCBI Taxonomy" id="5689"/>
    <lineage>
        <taxon>Eukaryota</taxon>
        <taxon>Discoba</taxon>
        <taxon>Euglenozoa</taxon>
        <taxon>Kinetoplastea</taxon>
        <taxon>Metakinetoplastina</taxon>
        <taxon>Trypanosomatida</taxon>
        <taxon>Trypanosomatidae</taxon>
        <taxon>Leishmaniinae</taxon>
        <taxon>Leishmania</taxon>
        <taxon>lizard Leishmania</taxon>
    </lineage>
</organism>
<evidence type="ECO:0000313" key="3">
    <source>
        <dbReference type="Proteomes" id="UP000419144"/>
    </source>
</evidence>
<evidence type="ECO:0000313" key="2">
    <source>
        <dbReference type="EMBL" id="GET88488.1"/>
    </source>
</evidence>
<dbReference type="SUPFAM" id="SSF58113">
    <property type="entry name" value="Apolipoprotein A-I"/>
    <property type="match status" value="1"/>
</dbReference>
<comment type="caution">
    <text evidence="2">The sequence shown here is derived from an EMBL/GenBank/DDBJ whole genome shotgun (WGS) entry which is preliminary data.</text>
</comment>